<dbReference type="AlphaFoldDB" id="A0AAV5VQY3"/>
<dbReference type="Gene3D" id="3.30.460.10">
    <property type="entry name" value="Beta Polymerase, domain 2"/>
    <property type="match status" value="1"/>
</dbReference>
<dbReference type="SUPFAM" id="SSF81301">
    <property type="entry name" value="Nucleotidyltransferase"/>
    <property type="match status" value="1"/>
</dbReference>
<gene>
    <name evidence="2" type="ORF">PFISCL1PPCAC_12273</name>
</gene>
<dbReference type="Proteomes" id="UP001432322">
    <property type="component" value="Unassembled WGS sequence"/>
</dbReference>
<name>A0AAV5VQY3_9BILA</name>
<sequence length="162" mass="18196">LQDYAILLGTLLGVIKGRLSRVLAKQEFPSLGADEERDFAEEESGSLLLATVQRLNLIKFAAIANENVQSAPTPVDEFSSAELPPVYIDEIDRVINKSYDKDTITDERRTKLEEVRTKLKKAIEKRIQKKIILDVFGSNENGFGSNQADFDICFRFEEGEAV</sequence>
<organism evidence="2 3">
    <name type="scientific">Pristionchus fissidentatus</name>
    <dbReference type="NCBI Taxonomy" id="1538716"/>
    <lineage>
        <taxon>Eukaryota</taxon>
        <taxon>Metazoa</taxon>
        <taxon>Ecdysozoa</taxon>
        <taxon>Nematoda</taxon>
        <taxon>Chromadorea</taxon>
        <taxon>Rhabditida</taxon>
        <taxon>Rhabditina</taxon>
        <taxon>Diplogasteromorpha</taxon>
        <taxon>Diplogasteroidea</taxon>
        <taxon>Neodiplogasteridae</taxon>
        <taxon>Pristionchus</taxon>
    </lineage>
</organism>
<feature type="non-terminal residue" evidence="2">
    <location>
        <position position="1"/>
    </location>
</feature>
<feature type="domain" description="Poly(A) RNA polymerase mitochondrial-like central palm" evidence="1">
    <location>
        <begin position="91"/>
        <end position="158"/>
    </location>
</feature>
<accession>A0AAV5VQY3</accession>
<protein>
    <recommendedName>
        <fullName evidence="1">Poly(A) RNA polymerase mitochondrial-like central palm domain-containing protein</fullName>
    </recommendedName>
</protein>
<proteinExistence type="predicted"/>
<feature type="non-terminal residue" evidence="2">
    <location>
        <position position="162"/>
    </location>
</feature>
<reference evidence="2" key="1">
    <citation type="submission" date="2023-10" db="EMBL/GenBank/DDBJ databases">
        <title>Genome assembly of Pristionchus species.</title>
        <authorList>
            <person name="Yoshida K."/>
            <person name="Sommer R.J."/>
        </authorList>
    </citation>
    <scope>NUCLEOTIDE SEQUENCE</scope>
    <source>
        <strain evidence="2">RS5133</strain>
    </source>
</reference>
<dbReference type="InterPro" id="IPR054708">
    <property type="entry name" value="MTPAP-like_central"/>
</dbReference>
<comment type="caution">
    <text evidence="2">The sequence shown here is derived from an EMBL/GenBank/DDBJ whole genome shotgun (WGS) entry which is preliminary data.</text>
</comment>
<evidence type="ECO:0000313" key="2">
    <source>
        <dbReference type="EMBL" id="GMT20976.1"/>
    </source>
</evidence>
<evidence type="ECO:0000259" key="1">
    <source>
        <dbReference type="Pfam" id="PF22600"/>
    </source>
</evidence>
<keyword evidence="3" id="KW-1185">Reference proteome</keyword>
<dbReference type="InterPro" id="IPR043519">
    <property type="entry name" value="NT_sf"/>
</dbReference>
<dbReference type="Pfam" id="PF22600">
    <property type="entry name" value="MTPAP-like_central"/>
    <property type="match status" value="1"/>
</dbReference>
<dbReference type="EMBL" id="BTSY01000003">
    <property type="protein sequence ID" value="GMT20976.1"/>
    <property type="molecule type" value="Genomic_DNA"/>
</dbReference>
<evidence type="ECO:0000313" key="3">
    <source>
        <dbReference type="Proteomes" id="UP001432322"/>
    </source>
</evidence>